<keyword evidence="4" id="KW-0732">Signal</keyword>
<dbReference type="InterPro" id="IPR001811">
    <property type="entry name" value="Chemokine_IL8-like_dom"/>
</dbReference>
<comment type="similarity">
    <text evidence="1 4">Belongs to the intercrine beta (chemokine CC) family.</text>
</comment>
<sequence length="123" mass="13159">MMALPAVFLCVALLLPSPAPGQASGPVTTCCLTTTNTRIRVDLLEKYYIQKKGLCPVDAVVFTTVRGVTICSDPSKLWTERGMVIVDSRRTAHLTTDTTSLLPSTQATSAQATASMLNTKTVQ</sequence>
<name>A0A9Q1FF85_SYNKA</name>
<dbReference type="GO" id="GO:0005615">
    <property type="term" value="C:extracellular space"/>
    <property type="evidence" value="ECO:0007669"/>
    <property type="project" value="UniProtKB-KW"/>
</dbReference>
<dbReference type="SMART" id="SM00199">
    <property type="entry name" value="SCY"/>
    <property type="match status" value="1"/>
</dbReference>
<evidence type="ECO:0000256" key="4">
    <source>
        <dbReference type="RuleBase" id="RU361150"/>
    </source>
</evidence>
<protein>
    <recommendedName>
        <fullName evidence="4">C-C motif chemokine</fullName>
    </recommendedName>
</protein>
<accession>A0A9Q1FF85</accession>
<gene>
    <name evidence="6" type="ORF">SKAU_G00198260</name>
</gene>
<dbReference type="EMBL" id="JAINUF010000006">
    <property type="protein sequence ID" value="KAJ8357032.1"/>
    <property type="molecule type" value="Genomic_DNA"/>
</dbReference>
<proteinExistence type="inferred from homology"/>
<dbReference type="SUPFAM" id="SSF54117">
    <property type="entry name" value="Interleukin 8-like chemokines"/>
    <property type="match status" value="1"/>
</dbReference>
<evidence type="ECO:0000256" key="3">
    <source>
        <dbReference type="ARBA" id="ARBA00023157"/>
    </source>
</evidence>
<evidence type="ECO:0000259" key="5">
    <source>
        <dbReference type="SMART" id="SM00199"/>
    </source>
</evidence>
<keyword evidence="3" id="KW-1015">Disulfide bond</keyword>
<keyword evidence="7" id="KW-1185">Reference proteome</keyword>
<dbReference type="PROSITE" id="PS00472">
    <property type="entry name" value="SMALL_CYTOKINES_CC"/>
    <property type="match status" value="1"/>
</dbReference>
<comment type="caution">
    <text evidence="6">The sequence shown here is derived from an EMBL/GenBank/DDBJ whole genome shotgun (WGS) entry which is preliminary data.</text>
</comment>
<dbReference type="AlphaFoldDB" id="A0A9Q1FF85"/>
<evidence type="ECO:0000313" key="7">
    <source>
        <dbReference type="Proteomes" id="UP001152622"/>
    </source>
</evidence>
<keyword evidence="4" id="KW-0964">Secreted</keyword>
<reference evidence="6" key="1">
    <citation type="journal article" date="2023" name="Science">
        <title>Genome structures resolve the early diversification of teleost fishes.</title>
        <authorList>
            <person name="Parey E."/>
            <person name="Louis A."/>
            <person name="Montfort J."/>
            <person name="Bouchez O."/>
            <person name="Roques C."/>
            <person name="Iampietro C."/>
            <person name="Lluch J."/>
            <person name="Castinel A."/>
            <person name="Donnadieu C."/>
            <person name="Desvignes T."/>
            <person name="Floi Bucao C."/>
            <person name="Jouanno E."/>
            <person name="Wen M."/>
            <person name="Mejri S."/>
            <person name="Dirks R."/>
            <person name="Jansen H."/>
            <person name="Henkel C."/>
            <person name="Chen W.J."/>
            <person name="Zahm M."/>
            <person name="Cabau C."/>
            <person name="Klopp C."/>
            <person name="Thompson A.W."/>
            <person name="Robinson-Rechavi M."/>
            <person name="Braasch I."/>
            <person name="Lecointre G."/>
            <person name="Bobe J."/>
            <person name="Postlethwait J.H."/>
            <person name="Berthelot C."/>
            <person name="Roest Crollius H."/>
            <person name="Guiguen Y."/>
        </authorList>
    </citation>
    <scope>NUCLEOTIDE SEQUENCE</scope>
    <source>
        <strain evidence="6">WJC10195</strain>
    </source>
</reference>
<dbReference type="Gene3D" id="2.40.50.40">
    <property type="match status" value="1"/>
</dbReference>
<dbReference type="Proteomes" id="UP001152622">
    <property type="component" value="Chromosome 6"/>
</dbReference>
<comment type="subcellular location">
    <subcellularLocation>
        <location evidence="4">Secreted</location>
    </subcellularLocation>
</comment>
<dbReference type="InterPro" id="IPR036048">
    <property type="entry name" value="Interleukin_8-like_sf"/>
</dbReference>
<feature type="chain" id="PRO_5040542151" description="C-C motif chemokine" evidence="4">
    <location>
        <begin position="24"/>
        <end position="123"/>
    </location>
</feature>
<organism evidence="6 7">
    <name type="scientific">Synaphobranchus kaupii</name>
    <name type="common">Kaup's arrowtooth eel</name>
    <dbReference type="NCBI Taxonomy" id="118154"/>
    <lineage>
        <taxon>Eukaryota</taxon>
        <taxon>Metazoa</taxon>
        <taxon>Chordata</taxon>
        <taxon>Craniata</taxon>
        <taxon>Vertebrata</taxon>
        <taxon>Euteleostomi</taxon>
        <taxon>Actinopterygii</taxon>
        <taxon>Neopterygii</taxon>
        <taxon>Teleostei</taxon>
        <taxon>Anguilliformes</taxon>
        <taxon>Synaphobranchidae</taxon>
        <taxon>Synaphobranchus</taxon>
    </lineage>
</organism>
<evidence type="ECO:0000313" key="6">
    <source>
        <dbReference type="EMBL" id="KAJ8357032.1"/>
    </source>
</evidence>
<dbReference type="InterPro" id="IPR000827">
    <property type="entry name" value="Chemokine_CC_CS"/>
</dbReference>
<dbReference type="OrthoDB" id="8934837at2759"/>
<dbReference type="GO" id="GO:0006955">
    <property type="term" value="P:immune response"/>
    <property type="evidence" value="ECO:0007669"/>
    <property type="project" value="InterPro"/>
</dbReference>
<dbReference type="PANTHER" id="PTHR12015:SF177">
    <property type="entry name" value="CHEMOKINE INTERLEUKIN-8-LIKE DOMAIN-CONTAINING PROTEIN"/>
    <property type="match status" value="1"/>
</dbReference>
<feature type="domain" description="Chemokine interleukin-8-like" evidence="5">
    <location>
        <begin position="27"/>
        <end position="86"/>
    </location>
</feature>
<dbReference type="GO" id="GO:0008009">
    <property type="term" value="F:chemokine activity"/>
    <property type="evidence" value="ECO:0007669"/>
    <property type="project" value="InterPro"/>
</dbReference>
<evidence type="ECO:0000256" key="1">
    <source>
        <dbReference type="ARBA" id="ARBA00010868"/>
    </source>
</evidence>
<keyword evidence="4" id="KW-0145">Chemotaxis</keyword>
<evidence type="ECO:0000256" key="2">
    <source>
        <dbReference type="ARBA" id="ARBA00022514"/>
    </source>
</evidence>
<dbReference type="Pfam" id="PF00048">
    <property type="entry name" value="IL8"/>
    <property type="match status" value="1"/>
</dbReference>
<feature type="signal peptide" evidence="4">
    <location>
        <begin position="1"/>
        <end position="23"/>
    </location>
</feature>
<keyword evidence="2 4" id="KW-0202">Cytokine</keyword>
<dbReference type="PANTHER" id="PTHR12015">
    <property type="entry name" value="SMALL INDUCIBLE CYTOKINE A"/>
    <property type="match status" value="1"/>
</dbReference>
<dbReference type="InterPro" id="IPR039809">
    <property type="entry name" value="Chemokine_b/g/d"/>
</dbReference>